<protein>
    <submittedName>
        <fullName evidence="3">Probable chitinase 10</fullName>
    </submittedName>
</protein>
<dbReference type="GO" id="GO:0005975">
    <property type="term" value="P:carbohydrate metabolic process"/>
    <property type="evidence" value="ECO:0007669"/>
    <property type="project" value="InterPro"/>
</dbReference>
<dbReference type="Proteomes" id="UP000515154">
    <property type="component" value="Unplaced"/>
</dbReference>
<accession>A0A6P7TZN2</accession>
<dbReference type="KEGG" id="osn:115229112"/>
<dbReference type="InterPro" id="IPR001223">
    <property type="entry name" value="Glyco_hydro18_cat"/>
</dbReference>
<reference evidence="3" key="1">
    <citation type="submission" date="2025-08" db="UniProtKB">
        <authorList>
            <consortium name="RefSeq"/>
        </authorList>
    </citation>
    <scope>IDENTIFICATION</scope>
</reference>
<feature type="domain" description="GH18" evidence="1">
    <location>
        <begin position="1"/>
        <end position="133"/>
    </location>
</feature>
<dbReference type="RefSeq" id="XP_029655390.1">
    <property type="nucleotide sequence ID" value="XM_029799530.1"/>
</dbReference>
<dbReference type="AlphaFoldDB" id="A0A6P7TZN2"/>
<name>A0A6P7TZN2_9MOLL</name>
<sequence length="133" mass="14925">MSGSRLMPEDIRKNLCTHLIYAFADIDPSTLQIIPIGQDDAHSSGLRTLYFVELNMYEQLLAIKISLNVKLLISLRIPQLNFMPFGASRFLILARNALDFMCDIHNFDGIDIFGSTDGLEVVIKLAKVHLCGQ</sequence>
<evidence type="ECO:0000313" key="3">
    <source>
        <dbReference type="RefSeq" id="XP_029655390.1"/>
    </source>
</evidence>
<evidence type="ECO:0000259" key="1">
    <source>
        <dbReference type="PROSITE" id="PS51910"/>
    </source>
</evidence>
<dbReference type="SUPFAM" id="SSF51445">
    <property type="entry name" value="(Trans)glycosidases"/>
    <property type="match status" value="1"/>
</dbReference>
<keyword evidence="2" id="KW-1185">Reference proteome</keyword>
<organism evidence="2 3">
    <name type="scientific">Octopus sinensis</name>
    <name type="common">East Asian common octopus</name>
    <dbReference type="NCBI Taxonomy" id="2607531"/>
    <lineage>
        <taxon>Eukaryota</taxon>
        <taxon>Metazoa</taxon>
        <taxon>Spiralia</taxon>
        <taxon>Lophotrochozoa</taxon>
        <taxon>Mollusca</taxon>
        <taxon>Cephalopoda</taxon>
        <taxon>Coleoidea</taxon>
        <taxon>Octopodiformes</taxon>
        <taxon>Octopoda</taxon>
        <taxon>Incirrata</taxon>
        <taxon>Octopodidae</taxon>
        <taxon>Octopus</taxon>
    </lineage>
</organism>
<gene>
    <name evidence="3" type="primary">LOC115229112</name>
</gene>
<evidence type="ECO:0000313" key="2">
    <source>
        <dbReference type="Proteomes" id="UP000515154"/>
    </source>
</evidence>
<dbReference type="PROSITE" id="PS51910">
    <property type="entry name" value="GH18_2"/>
    <property type="match status" value="1"/>
</dbReference>
<proteinExistence type="predicted"/>
<dbReference type="InterPro" id="IPR017853">
    <property type="entry name" value="GH"/>
</dbReference>
<dbReference type="Gene3D" id="3.20.20.80">
    <property type="entry name" value="Glycosidases"/>
    <property type="match status" value="1"/>
</dbReference>